<evidence type="ECO:0000256" key="3">
    <source>
        <dbReference type="PROSITE-ProRule" id="PRU00221"/>
    </source>
</evidence>
<gene>
    <name evidence="5" type="ORF">Lalb_Chr12g0209701</name>
</gene>
<dbReference type="Pfam" id="PF00400">
    <property type="entry name" value="WD40"/>
    <property type="match status" value="5"/>
</dbReference>
<dbReference type="PANTHER" id="PTHR44376">
    <property type="entry name" value="TRANSCRIPTIONAL REGULATOR OF FILAMENTOUS GROWTH FLO8"/>
    <property type="match status" value="1"/>
</dbReference>
<evidence type="ECO:0000313" key="5">
    <source>
        <dbReference type="EMBL" id="KAE9603361.1"/>
    </source>
</evidence>
<dbReference type="SMART" id="SM00320">
    <property type="entry name" value="WD40"/>
    <property type="match status" value="7"/>
</dbReference>
<keyword evidence="6" id="KW-1185">Reference proteome</keyword>
<dbReference type="PROSITE" id="PS50294">
    <property type="entry name" value="WD_REPEATS_REGION"/>
    <property type="match status" value="4"/>
</dbReference>
<dbReference type="PANTHER" id="PTHR44376:SF22">
    <property type="entry name" value="TRANSCRIPTIONAL COREPRESSOR LEUNIG_HOMOLOG"/>
    <property type="match status" value="1"/>
</dbReference>
<protein>
    <submittedName>
        <fullName evidence="5">Putative transcription factor WD40-like family</fullName>
    </submittedName>
</protein>
<feature type="compositionally biased region" description="Polar residues" evidence="4">
    <location>
        <begin position="320"/>
        <end position="338"/>
    </location>
</feature>
<dbReference type="InterPro" id="IPR019775">
    <property type="entry name" value="WD40_repeat_CS"/>
</dbReference>
<dbReference type="CDD" id="cd00200">
    <property type="entry name" value="WD40"/>
    <property type="match status" value="1"/>
</dbReference>
<evidence type="ECO:0000256" key="1">
    <source>
        <dbReference type="ARBA" id="ARBA00022574"/>
    </source>
</evidence>
<organism evidence="5 6">
    <name type="scientific">Lupinus albus</name>
    <name type="common">White lupine</name>
    <name type="synonym">Lupinus termis</name>
    <dbReference type="NCBI Taxonomy" id="3870"/>
    <lineage>
        <taxon>Eukaryota</taxon>
        <taxon>Viridiplantae</taxon>
        <taxon>Streptophyta</taxon>
        <taxon>Embryophyta</taxon>
        <taxon>Tracheophyta</taxon>
        <taxon>Spermatophyta</taxon>
        <taxon>Magnoliopsida</taxon>
        <taxon>eudicotyledons</taxon>
        <taxon>Gunneridae</taxon>
        <taxon>Pentapetalae</taxon>
        <taxon>rosids</taxon>
        <taxon>fabids</taxon>
        <taxon>Fabales</taxon>
        <taxon>Fabaceae</taxon>
        <taxon>Papilionoideae</taxon>
        <taxon>50 kb inversion clade</taxon>
        <taxon>genistoids sensu lato</taxon>
        <taxon>core genistoids</taxon>
        <taxon>Genisteae</taxon>
        <taxon>Lupinus</taxon>
    </lineage>
</organism>
<dbReference type="AlphaFoldDB" id="A0A6A4PP50"/>
<name>A0A6A4PP50_LUPAL</name>
<dbReference type="PROSITE" id="PS00678">
    <property type="entry name" value="WD_REPEATS_1"/>
    <property type="match status" value="1"/>
</dbReference>
<dbReference type="EMBL" id="WOCE01000012">
    <property type="protein sequence ID" value="KAE9603361.1"/>
    <property type="molecule type" value="Genomic_DNA"/>
</dbReference>
<feature type="repeat" description="WD" evidence="3">
    <location>
        <begin position="496"/>
        <end position="537"/>
    </location>
</feature>
<dbReference type="SMART" id="SM00667">
    <property type="entry name" value="LisH"/>
    <property type="match status" value="1"/>
</dbReference>
<evidence type="ECO:0000313" key="6">
    <source>
        <dbReference type="Proteomes" id="UP000447434"/>
    </source>
</evidence>
<feature type="compositionally biased region" description="Low complexity" evidence="4">
    <location>
        <begin position="345"/>
        <end position="365"/>
    </location>
</feature>
<dbReference type="InterPro" id="IPR015943">
    <property type="entry name" value="WD40/YVTN_repeat-like_dom_sf"/>
</dbReference>
<evidence type="ECO:0000256" key="2">
    <source>
        <dbReference type="ARBA" id="ARBA00022737"/>
    </source>
</evidence>
<dbReference type="PROSITE" id="PS50896">
    <property type="entry name" value="LISH"/>
    <property type="match status" value="1"/>
</dbReference>
<dbReference type="Gene3D" id="2.130.10.10">
    <property type="entry name" value="YVTN repeat-like/Quinoprotein amine dehydrogenase"/>
    <property type="match status" value="2"/>
</dbReference>
<feature type="compositionally biased region" description="Low complexity" evidence="4">
    <location>
        <begin position="390"/>
        <end position="401"/>
    </location>
</feature>
<keyword evidence="2" id="KW-0677">Repeat</keyword>
<feature type="repeat" description="WD" evidence="3">
    <location>
        <begin position="745"/>
        <end position="777"/>
    </location>
</feature>
<dbReference type="Proteomes" id="UP000447434">
    <property type="component" value="Chromosome 12"/>
</dbReference>
<dbReference type="InterPro" id="IPR001680">
    <property type="entry name" value="WD40_rpt"/>
</dbReference>
<dbReference type="InterPro" id="IPR036322">
    <property type="entry name" value="WD40_repeat_dom_sf"/>
</dbReference>
<dbReference type="OrthoDB" id="5600002at2759"/>
<dbReference type="InterPro" id="IPR044716">
    <property type="entry name" value="LEUNIG-like"/>
</dbReference>
<feature type="repeat" description="WD" evidence="3">
    <location>
        <begin position="581"/>
        <end position="623"/>
    </location>
</feature>
<dbReference type="InterPro" id="IPR020472">
    <property type="entry name" value="WD40_PAC1"/>
</dbReference>
<feature type="compositionally biased region" description="Polar residues" evidence="4">
    <location>
        <begin position="373"/>
        <end position="389"/>
    </location>
</feature>
<keyword evidence="1 3" id="KW-0853">WD repeat</keyword>
<dbReference type="InterPro" id="IPR006594">
    <property type="entry name" value="LisH"/>
</dbReference>
<accession>A0A6A4PP50</accession>
<sequence>MKSAMAQSNWEADKMLDVYIHDYLLKRKLHASAKAFMTEGKVATDPVAIDAPGGFLFEWWSVFWDIFIARTNDKHSEPAAAYIQTQQMKAREQLQMQQLQLMQQRSAQLQRRDPNHGALGGSLNAMNSEGMLGQPPATVLAMKMYEERMKHSHSMDSEASPALMDGNRMALLKSGTSNQGQLVQGNSGNMPTALQQIQDIKGEVGLGGIPKSLPMDTSVYRQAILQSKSGLSGAGLNQGVTGLPLKGWPLTGIDQLRPGLGVQVQKPNLTPQSQFLLTSQQQQVLAQAQAQNNLGNSVNYGDMDPRRLSGVPRGSLSAKDGQSTRNEGSMCSQVQSGSPKMKIAQMQHSSSQQQEQLQQQQQMQQNNRKRKQPSNSGAANSTGTGNTVGPSPSSPASTHTPGDGINTASSMQNANSVQKSSMMYGADGTGGLASSSNVLDDMDRFGDVGALYDNVESFLSNDGGDGGNLYGAIKPSPVEQHKDSSKGFTFAELGCIRTRNSKVTCCHFSSDGKLLASAGHDKKVVLWNMDNLQTESTPEEHKSVITDVRFRPNSSQLATASVDKSVRLWDAANPSYCMQEYSGHSSAVMSLDFHPKKTDLFCFCDNDNEIRYWNITSSSCTRVSKGGNAQVRFQPRVGRFLGAASDKLVSIFDVETDRQIYSFQGHQEIVNYICWDANGDILASVSQNLVKVWSMTSGECIQELISTNNQFHSCVFHPSYSTLLVIGGTSCLELWNMAENKTMTISAHENIISALAQSPVTGMVASASHDSSVKLWK</sequence>
<feature type="repeat" description="WD" evidence="3">
    <location>
        <begin position="663"/>
        <end position="703"/>
    </location>
</feature>
<proteinExistence type="predicted"/>
<dbReference type="SUPFAM" id="SSF50978">
    <property type="entry name" value="WD40 repeat-like"/>
    <property type="match status" value="1"/>
</dbReference>
<feature type="compositionally biased region" description="Polar residues" evidence="4">
    <location>
        <begin position="406"/>
        <end position="416"/>
    </location>
</feature>
<dbReference type="PROSITE" id="PS50082">
    <property type="entry name" value="WD_REPEATS_2"/>
    <property type="match status" value="5"/>
</dbReference>
<reference evidence="6" key="1">
    <citation type="journal article" date="2020" name="Nat. Commun.">
        <title>Genome sequence of the cluster root forming white lupin.</title>
        <authorList>
            <person name="Hufnagel B."/>
            <person name="Marques A."/>
            <person name="Soriano A."/>
            <person name="Marques L."/>
            <person name="Divol F."/>
            <person name="Doumas P."/>
            <person name="Sallet E."/>
            <person name="Mancinotti D."/>
            <person name="Carrere S."/>
            <person name="Marande W."/>
            <person name="Arribat S."/>
            <person name="Keller J."/>
            <person name="Huneau C."/>
            <person name="Blein T."/>
            <person name="Aime D."/>
            <person name="Laguerre M."/>
            <person name="Taylor J."/>
            <person name="Schubert V."/>
            <person name="Nelson M."/>
            <person name="Geu-Flores F."/>
            <person name="Crespi M."/>
            <person name="Gallardo-Guerrero K."/>
            <person name="Delaux P.-M."/>
            <person name="Salse J."/>
            <person name="Berges H."/>
            <person name="Guyot R."/>
            <person name="Gouzy J."/>
            <person name="Peret B."/>
        </authorList>
    </citation>
    <scope>NUCLEOTIDE SEQUENCE [LARGE SCALE GENOMIC DNA]</scope>
    <source>
        <strain evidence="6">cv. Amiga</strain>
    </source>
</reference>
<dbReference type="GO" id="GO:0003714">
    <property type="term" value="F:transcription corepressor activity"/>
    <property type="evidence" value="ECO:0007669"/>
    <property type="project" value="InterPro"/>
</dbReference>
<feature type="repeat" description="WD" evidence="3">
    <location>
        <begin position="538"/>
        <end position="570"/>
    </location>
</feature>
<dbReference type="Pfam" id="PF08513">
    <property type="entry name" value="LisH"/>
    <property type="match status" value="1"/>
</dbReference>
<feature type="region of interest" description="Disordered" evidence="4">
    <location>
        <begin position="295"/>
        <end position="416"/>
    </location>
</feature>
<dbReference type="PRINTS" id="PR00320">
    <property type="entry name" value="GPROTEINBRPT"/>
</dbReference>
<comment type="caution">
    <text evidence="5">The sequence shown here is derived from an EMBL/GenBank/DDBJ whole genome shotgun (WGS) entry which is preliminary data.</text>
</comment>
<evidence type="ECO:0000256" key="4">
    <source>
        <dbReference type="SAM" id="MobiDB-lite"/>
    </source>
</evidence>